<organism evidence="1 2">
    <name type="scientific">Puccinia striiformis f. sp. tritici</name>
    <dbReference type="NCBI Taxonomy" id="168172"/>
    <lineage>
        <taxon>Eukaryota</taxon>
        <taxon>Fungi</taxon>
        <taxon>Dikarya</taxon>
        <taxon>Basidiomycota</taxon>
        <taxon>Pucciniomycotina</taxon>
        <taxon>Pucciniomycetes</taxon>
        <taxon>Pucciniales</taxon>
        <taxon>Pucciniaceae</taxon>
        <taxon>Puccinia</taxon>
    </lineage>
</organism>
<accession>A0ACC0DQH0</accession>
<protein>
    <submittedName>
        <fullName evidence="1">Uncharacterized protein</fullName>
    </submittedName>
</protein>
<evidence type="ECO:0000313" key="2">
    <source>
        <dbReference type="Proteomes" id="UP001060170"/>
    </source>
</evidence>
<reference evidence="2" key="2">
    <citation type="journal article" date="2018" name="Mol. Plant Microbe Interact.">
        <title>Genome sequence resources for the wheat stripe rust pathogen (Puccinia striiformis f. sp. tritici) and the barley stripe rust pathogen (Puccinia striiformis f. sp. hordei).</title>
        <authorList>
            <person name="Xia C."/>
            <person name="Wang M."/>
            <person name="Yin C."/>
            <person name="Cornejo O.E."/>
            <person name="Hulbert S.H."/>
            <person name="Chen X."/>
        </authorList>
    </citation>
    <scope>NUCLEOTIDE SEQUENCE [LARGE SCALE GENOMIC DNA]</scope>
    <source>
        <strain evidence="2">93-210</strain>
    </source>
</reference>
<name>A0ACC0DQH0_9BASI</name>
<comment type="caution">
    <text evidence="1">The sequence shown here is derived from an EMBL/GenBank/DDBJ whole genome shotgun (WGS) entry which is preliminary data.</text>
</comment>
<reference evidence="1 2" key="3">
    <citation type="journal article" date="2022" name="Microbiol. Spectr.">
        <title>Folding features and dynamics of 3D genome architecture in plant fungal pathogens.</title>
        <authorList>
            <person name="Xia C."/>
        </authorList>
    </citation>
    <scope>NUCLEOTIDE SEQUENCE [LARGE SCALE GENOMIC DNA]</scope>
    <source>
        <strain evidence="1 2">93-210</strain>
    </source>
</reference>
<dbReference type="Proteomes" id="UP001060170">
    <property type="component" value="Chromosome 18"/>
</dbReference>
<evidence type="ECO:0000313" key="1">
    <source>
        <dbReference type="EMBL" id="KAI7935873.1"/>
    </source>
</evidence>
<reference evidence="2" key="1">
    <citation type="journal article" date="2018" name="BMC Genomics">
        <title>Genomic insights into host adaptation between the wheat stripe rust pathogen (Puccinia striiformis f. sp. tritici) and the barley stripe rust pathogen (Puccinia striiformis f. sp. hordei).</title>
        <authorList>
            <person name="Xia C."/>
            <person name="Wang M."/>
            <person name="Yin C."/>
            <person name="Cornejo O.E."/>
            <person name="Hulbert S.H."/>
            <person name="Chen X."/>
        </authorList>
    </citation>
    <scope>NUCLEOTIDE SEQUENCE [LARGE SCALE GENOMIC DNA]</scope>
    <source>
        <strain evidence="2">93-210</strain>
    </source>
</reference>
<gene>
    <name evidence="1" type="ORF">MJO28_016744</name>
</gene>
<proteinExistence type="predicted"/>
<sequence>MGIDEYDTTHREIVQARNPSQTINLNKFMDYFAEMYPTDEGHNIHGIARAFNLISCELGV</sequence>
<keyword evidence="2" id="KW-1185">Reference proteome</keyword>
<dbReference type="EMBL" id="CM045882">
    <property type="protein sequence ID" value="KAI7935873.1"/>
    <property type="molecule type" value="Genomic_DNA"/>
</dbReference>